<dbReference type="GO" id="GO:0006508">
    <property type="term" value="P:proteolysis"/>
    <property type="evidence" value="ECO:0007669"/>
    <property type="project" value="UniProtKB-KW"/>
</dbReference>
<dbReference type="Pfam" id="PF01433">
    <property type="entry name" value="Peptidase_M1"/>
    <property type="match status" value="1"/>
</dbReference>
<dbReference type="PANTHER" id="PTHR45726">
    <property type="entry name" value="LEUKOTRIENE A-4 HYDROLASE"/>
    <property type="match status" value="1"/>
</dbReference>
<evidence type="ECO:0000256" key="7">
    <source>
        <dbReference type="ARBA" id="ARBA00022833"/>
    </source>
</evidence>
<dbReference type="STRING" id="34508.A0A4U5NCA4"/>
<keyword evidence="13" id="KW-1185">Reference proteome</keyword>
<dbReference type="SMART" id="SM01263">
    <property type="entry name" value="Leuk-A4-hydro_C"/>
    <property type="match status" value="1"/>
</dbReference>
<evidence type="ECO:0000256" key="1">
    <source>
        <dbReference type="ARBA" id="ARBA00004496"/>
    </source>
</evidence>
<comment type="subcellular location">
    <subcellularLocation>
        <location evidence="1">Cytoplasm</location>
    </subcellularLocation>
</comment>
<accession>A0A4U5NCA4</accession>
<evidence type="ECO:0000259" key="11">
    <source>
        <dbReference type="SMART" id="SM01263"/>
    </source>
</evidence>
<evidence type="ECO:0000256" key="8">
    <source>
        <dbReference type="ARBA" id="ARBA00023049"/>
    </source>
</evidence>
<dbReference type="SUPFAM" id="SSF63737">
    <property type="entry name" value="Leukotriene A4 hydrolase N-terminal domain"/>
    <property type="match status" value="1"/>
</dbReference>
<name>A0A4U5NCA4_STECR</name>
<dbReference type="AlphaFoldDB" id="A0A4U5NCA4"/>
<dbReference type="GO" id="GO:0008270">
    <property type="term" value="F:zinc ion binding"/>
    <property type="evidence" value="ECO:0007669"/>
    <property type="project" value="InterPro"/>
</dbReference>
<keyword evidence="7 10" id="KW-0862">Zinc</keyword>
<dbReference type="EMBL" id="AZBU02000004">
    <property type="protein sequence ID" value="TKR80497.1"/>
    <property type="molecule type" value="Genomic_DNA"/>
</dbReference>
<feature type="active site" description="Proton acceptor" evidence="9">
    <location>
        <position position="291"/>
    </location>
</feature>
<dbReference type="Gene3D" id="2.60.40.1730">
    <property type="entry name" value="tricorn interacting facor f3 domain"/>
    <property type="match status" value="1"/>
</dbReference>
<feature type="binding site" evidence="10">
    <location>
        <position position="290"/>
    </location>
    <ligand>
        <name>Zn(2+)</name>
        <dbReference type="ChEBI" id="CHEBI:29105"/>
        <note>catalytic</note>
    </ligand>
</feature>
<evidence type="ECO:0000256" key="6">
    <source>
        <dbReference type="ARBA" id="ARBA00022801"/>
    </source>
</evidence>
<dbReference type="GO" id="GO:0005829">
    <property type="term" value="C:cytosol"/>
    <property type="evidence" value="ECO:0007669"/>
    <property type="project" value="TreeGrafter"/>
</dbReference>
<comment type="similarity">
    <text evidence="2">Belongs to the peptidase M1 family.</text>
</comment>
<keyword evidence="4" id="KW-0645">Protease</keyword>
<organism evidence="12 13">
    <name type="scientific">Steinernema carpocapsae</name>
    <name type="common">Entomopathogenic nematode</name>
    <dbReference type="NCBI Taxonomy" id="34508"/>
    <lineage>
        <taxon>Eukaryota</taxon>
        <taxon>Metazoa</taxon>
        <taxon>Ecdysozoa</taxon>
        <taxon>Nematoda</taxon>
        <taxon>Chromadorea</taxon>
        <taxon>Rhabditida</taxon>
        <taxon>Tylenchina</taxon>
        <taxon>Panagrolaimomorpha</taxon>
        <taxon>Strongyloidoidea</taxon>
        <taxon>Steinernematidae</taxon>
        <taxon>Steinernema</taxon>
    </lineage>
</organism>
<evidence type="ECO:0000256" key="5">
    <source>
        <dbReference type="ARBA" id="ARBA00022723"/>
    </source>
</evidence>
<gene>
    <name evidence="12" type="ORF">L596_014564</name>
</gene>
<keyword evidence="8" id="KW-0482">Metalloprotease</keyword>
<feature type="domain" description="Peptidase M1 leukotriene A4 hydrolase/aminopeptidase C-terminal" evidence="11">
    <location>
        <begin position="459"/>
        <end position="600"/>
    </location>
</feature>
<comment type="caution">
    <text evidence="12">The sequence shown here is derived from an EMBL/GenBank/DDBJ whole genome shotgun (WGS) entry which is preliminary data.</text>
</comment>
<feature type="binding site" evidence="10">
    <location>
        <position position="294"/>
    </location>
    <ligand>
        <name>Zn(2+)</name>
        <dbReference type="ChEBI" id="CHEBI:29105"/>
        <note>catalytic</note>
    </ligand>
</feature>
<dbReference type="SUPFAM" id="SSF55486">
    <property type="entry name" value="Metalloproteases ('zincins'), catalytic domain"/>
    <property type="match status" value="1"/>
</dbReference>
<dbReference type="SUPFAM" id="SSF48371">
    <property type="entry name" value="ARM repeat"/>
    <property type="match status" value="1"/>
</dbReference>
<dbReference type="CDD" id="cd09599">
    <property type="entry name" value="M1_LTA4H"/>
    <property type="match status" value="1"/>
</dbReference>
<feature type="active site" description="Proton donor" evidence="9">
    <location>
        <position position="380"/>
    </location>
</feature>
<evidence type="ECO:0000256" key="2">
    <source>
        <dbReference type="ARBA" id="ARBA00010136"/>
    </source>
</evidence>
<dbReference type="GO" id="GO:0004301">
    <property type="term" value="F:epoxide hydrolase activity"/>
    <property type="evidence" value="ECO:0007669"/>
    <property type="project" value="TreeGrafter"/>
</dbReference>
<proteinExistence type="inferred from homology"/>
<dbReference type="InterPro" id="IPR014782">
    <property type="entry name" value="Peptidase_M1_dom"/>
</dbReference>
<dbReference type="InterPro" id="IPR038502">
    <property type="entry name" value="M1_LTA-4_hydro/amino_C_sf"/>
</dbReference>
<evidence type="ECO:0000313" key="12">
    <source>
        <dbReference type="EMBL" id="TKR80497.1"/>
    </source>
</evidence>
<dbReference type="Pfam" id="PF09127">
    <property type="entry name" value="Leuk-A4-hydro_C"/>
    <property type="match status" value="1"/>
</dbReference>
<dbReference type="Gene3D" id="3.30.2010.30">
    <property type="match status" value="1"/>
</dbReference>
<evidence type="ECO:0000256" key="9">
    <source>
        <dbReference type="PIRSR" id="PIRSR634015-1"/>
    </source>
</evidence>
<dbReference type="GO" id="GO:0008237">
    <property type="term" value="F:metallopeptidase activity"/>
    <property type="evidence" value="ECO:0007669"/>
    <property type="project" value="UniProtKB-KW"/>
</dbReference>
<dbReference type="FunFam" id="3.30.2010.30:FF:000001">
    <property type="entry name" value="Leukotriene A(4) hydrolase"/>
    <property type="match status" value="1"/>
</dbReference>
<dbReference type="PANTHER" id="PTHR45726:SF3">
    <property type="entry name" value="LEUKOTRIENE A-4 HYDROLASE"/>
    <property type="match status" value="1"/>
</dbReference>
<dbReference type="Pfam" id="PF17900">
    <property type="entry name" value="Peptidase_M1_N"/>
    <property type="match status" value="1"/>
</dbReference>
<dbReference type="InterPro" id="IPR034015">
    <property type="entry name" value="M1_LTA4H"/>
</dbReference>
<dbReference type="GO" id="GO:0043171">
    <property type="term" value="P:peptide catabolic process"/>
    <property type="evidence" value="ECO:0007669"/>
    <property type="project" value="TreeGrafter"/>
</dbReference>
<dbReference type="InterPro" id="IPR049980">
    <property type="entry name" value="LTA4H_cat"/>
</dbReference>
<keyword evidence="5 10" id="KW-0479">Metal-binding</keyword>
<dbReference type="Proteomes" id="UP000298663">
    <property type="component" value="Unassembled WGS sequence"/>
</dbReference>
<dbReference type="OrthoDB" id="79562at2759"/>
<evidence type="ECO:0000256" key="10">
    <source>
        <dbReference type="PIRSR" id="PIRSR634015-3"/>
    </source>
</evidence>
<reference evidence="12 13" key="1">
    <citation type="journal article" date="2015" name="Genome Biol.">
        <title>Comparative genomics of Steinernema reveals deeply conserved gene regulatory networks.</title>
        <authorList>
            <person name="Dillman A.R."/>
            <person name="Macchietto M."/>
            <person name="Porter C.F."/>
            <person name="Rogers A."/>
            <person name="Williams B."/>
            <person name="Antoshechkin I."/>
            <person name="Lee M.M."/>
            <person name="Goodwin Z."/>
            <person name="Lu X."/>
            <person name="Lewis E.E."/>
            <person name="Goodrich-Blair H."/>
            <person name="Stock S.P."/>
            <person name="Adams B.J."/>
            <person name="Sternberg P.W."/>
            <person name="Mortazavi A."/>
        </authorList>
    </citation>
    <scope>NUCLEOTIDE SEQUENCE [LARGE SCALE GENOMIC DNA]</scope>
    <source>
        <strain evidence="12 13">ALL</strain>
    </source>
</reference>
<dbReference type="InterPro" id="IPR015211">
    <property type="entry name" value="Peptidase_M1_C"/>
</dbReference>
<dbReference type="Gene3D" id="1.25.40.320">
    <property type="entry name" value="Peptidase M1, leukotriene A4 hydrolase/aminopeptidase C-terminal domain"/>
    <property type="match status" value="1"/>
</dbReference>
<comment type="cofactor">
    <cofactor evidence="10">
        <name>Zn(2+)</name>
        <dbReference type="ChEBI" id="CHEBI:29105"/>
    </cofactor>
    <text evidence="10">Binds 1 zinc ion per subunit.</text>
</comment>
<feature type="binding site" evidence="10">
    <location>
        <position position="313"/>
    </location>
    <ligand>
        <name>Zn(2+)</name>
        <dbReference type="ChEBI" id="CHEBI:29105"/>
        <note>catalytic</note>
    </ligand>
</feature>
<dbReference type="InterPro" id="IPR045357">
    <property type="entry name" value="Aminopeptidase_N-like_N"/>
</dbReference>
<dbReference type="InterPro" id="IPR027268">
    <property type="entry name" value="Peptidase_M4/M1_CTD_sf"/>
</dbReference>
<reference evidence="12 13" key="2">
    <citation type="journal article" date="2019" name="G3 (Bethesda)">
        <title>Hybrid Assembly of the Genome of the Entomopathogenic Nematode Steinernema carpocapsae Identifies the X-Chromosome.</title>
        <authorList>
            <person name="Serra L."/>
            <person name="Macchietto M."/>
            <person name="Macias-Munoz A."/>
            <person name="McGill C.J."/>
            <person name="Rodriguez I.M."/>
            <person name="Rodriguez B."/>
            <person name="Murad R."/>
            <person name="Mortazavi A."/>
        </authorList>
    </citation>
    <scope>NUCLEOTIDE SEQUENCE [LARGE SCALE GENOMIC DNA]</scope>
    <source>
        <strain evidence="12 13">ALL</strain>
    </source>
</reference>
<sequence length="605" mass="69796">MAKLVSDPSSCANFHEVVVKHIDLNWTVDFEKKLLRGTATLTIRAIEKVDKLILDICDQDFKNVSCGEAVLEYKIEPNEVYGQKMEISITTMEPNEERKIRFDYETSSKAGALQFMSKEMTKDKMTDYLYCMSCYTYGRSIIPCMDTPSVKQTLSAKIGVPAEMNCAMSAICKERTTNDLKTNCVFEQPIPIPVYLFAFVVGRIEGRDLSPRCAVWAEPSVVDAAQREFQETEKLLQTAEKMAGPYVWGRYDLVVMPPSFPFGGMENPCLTFVAPSVVVGDRSLVNVVVHEIAHSWTGNLVTNATWEHYWLNEGYTVYLERKLLGKLYTEKTRQFHCIQGWEDKMVPCITDFLGVSNKLTKLVTDLKGEDINEIYSEIPYEKGSAFLIYLEQVFGLERFDEFLKHYVEKFQRQAITTDDWKKCLEEFFSKEESALKSVDFDTWLNGLGIPPNKPDFHYDVMKRSQELAEKWIKGSEEVVESLTLEEFNEMQVYEQMRMLLLLKDIPEERLERLGSLYGLDKTENTRLRFNFLYISLRKRCAFVINNALDFVTECGMVSYLKKIYKELLEWTDSRKAAVQRFEANKPSMHPMAVDAVNGILKQFQI</sequence>
<keyword evidence="6" id="KW-0378">Hydrolase</keyword>
<keyword evidence="3" id="KW-0963">Cytoplasm</keyword>
<dbReference type="FunFam" id="1.10.390.10:FF:000003">
    <property type="entry name" value="Leukotriene A(4) hydrolase"/>
    <property type="match status" value="1"/>
</dbReference>
<evidence type="ECO:0000313" key="13">
    <source>
        <dbReference type="Proteomes" id="UP000298663"/>
    </source>
</evidence>
<dbReference type="InterPro" id="IPR001930">
    <property type="entry name" value="Peptidase_M1"/>
</dbReference>
<protein>
    <recommendedName>
        <fullName evidence="11">Peptidase M1 leukotriene A4 hydrolase/aminopeptidase C-terminal domain-containing protein</fullName>
    </recommendedName>
</protein>
<dbReference type="InterPro" id="IPR042097">
    <property type="entry name" value="Aminopeptidase_N-like_N_sf"/>
</dbReference>
<dbReference type="GO" id="GO:0004177">
    <property type="term" value="F:aminopeptidase activity"/>
    <property type="evidence" value="ECO:0007669"/>
    <property type="project" value="TreeGrafter"/>
</dbReference>
<dbReference type="Gene3D" id="1.10.390.10">
    <property type="entry name" value="Neutral Protease Domain 2"/>
    <property type="match status" value="1"/>
</dbReference>
<evidence type="ECO:0000256" key="3">
    <source>
        <dbReference type="ARBA" id="ARBA00022490"/>
    </source>
</evidence>
<dbReference type="InterPro" id="IPR016024">
    <property type="entry name" value="ARM-type_fold"/>
</dbReference>
<evidence type="ECO:0000256" key="4">
    <source>
        <dbReference type="ARBA" id="ARBA00022670"/>
    </source>
</evidence>
<dbReference type="PRINTS" id="PR00756">
    <property type="entry name" value="ALADIPTASE"/>
</dbReference>